<dbReference type="CDD" id="cd17323">
    <property type="entry name" value="MFS_Tpo1_MDR_like"/>
    <property type="match status" value="1"/>
</dbReference>
<gene>
    <name evidence="8" type="ORF">CALCODRAFT_499834</name>
</gene>
<evidence type="ECO:0000256" key="6">
    <source>
        <dbReference type="SAM" id="Phobius"/>
    </source>
</evidence>
<keyword evidence="3 6" id="KW-1133">Transmembrane helix</keyword>
<feature type="region of interest" description="Disordered" evidence="5">
    <location>
        <begin position="1"/>
        <end position="51"/>
    </location>
</feature>
<feature type="transmembrane region" description="Helical" evidence="6">
    <location>
        <begin position="256"/>
        <end position="285"/>
    </location>
</feature>
<feature type="domain" description="Major facilitator superfamily (MFS) profile" evidence="7">
    <location>
        <begin position="98"/>
        <end position="532"/>
    </location>
</feature>
<evidence type="ECO:0000256" key="2">
    <source>
        <dbReference type="ARBA" id="ARBA00022692"/>
    </source>
</evidence>
<evidence type="ECO:0000256" key="1">
    <source>
        <dbReference type="ARBA" id="ARBA00004141"/>
    </source>
</evidence>
<feature type="transmembrane region" description="Helical" evidence="6">
    <location>
        <begin position="226"/>
        <end position="250"/>
    </location>
</feature>
<name>A0A165EBE5_9BASI</name>
<dbReference type="InterPro" id="IPR011701">
    <property type="entry name" value="MFS"/>
</dbReference>
<dbReference type="STRING" id="1353952.A0A165EBE5"/>
<feature type="transmembrane region" description="Helical" evidence="6">
    <location>
        <begin position="99"/>
        <end position="116"/>
    </location>
</feature>
<evidence type="ECO:0000313" key="9">
    <source>
        <dbReference type="Proteomes" id="UP000076842"/>
    </source>
</evidence>
<keyword evidence="4 6" id="KW-0472">Membrane</keyword>
<comment type="subcellular location">
    <subcellularLocation>
        <location evidence="1">Membrane</location>
        <topology evidence="1">Multi-pass membrane protein</topology>
    </subcellularLocation>
</comment>
<feature type="transmembrane region" description="Helical" evidence="6">
    <location>
        <begin position="411"/>
        <end position="432"/>
    </location>
</feature>
<feature type="transmembrane region" description="Helical" evidence="6">
    <location>
        <begin position="332"/>
        <end position="351"/>
    </location>
</feature>
<feature type="transmembrane region" description="Helical" evidence="6">
    <location>
        <begin position="136"/>
        <end position="155"/>
    </location>
</feature>
<dbReference type="InterPro" id="IPR020846">
    <property type="entry name" value="MFS_dom"/>
</dbReference>
<dbReference type="GO" id="GO:0005886">
    <property type="term" value="C:plasma membrane"/>
    <property type="evidence" value="ECO:0007669"/>
    <property type="project" value="TreeGrafter"/>
</dbReference>
<evidence type="ECO:0000256" key="4">
    <source>
        <dbReference type="ARBA" id="ARBA00023136"/>
    </source>
</evidence>
<feature type="transmembrane region" description="Helical" evidence="6">
    <location>
        <begin position="167"/>
        <end position="186"/>
    </location>
</feature>
<feature type="transmembrane region" description="Helical" evidence="6">
    <location>
        <begin position="506"/>
        <end position="528"/>
    </location>
</feature>
<feature type="transmembrane region" description="Helical" evidence="6">
    <location>
        <begin position="469"/>
        <end position="494"/>
    </location>
</feature>
<dbReference type="Pfam" id="PF07690">
    <property type="entry name" value="MFS_1"/>
    <property type="match status" value="1"/>
</dbReference>
<dbReference type="Proteomes" id="UP000076842">
    <property type="component" value="Unassembled WGS sequence"/>
</dbReference>
<dbReference type="Gene3D" id="1.20.1250.20">
    <property type="entry name" value="MFS general substrate transporter like domains"/>
    <property type="match status" value="1"/>
</dbReference>
<evidence type="ECO:0000313" key="8">
    <source>
        <dbReference type="EMBL" id="KZT54491.1"/>
    </source>
</evidence>
<feature type="transmembrane region" description="Helical" evidence="6">
    <location>
        <begin position="438"/>
        <end position="462"/>
    </location>
</feature>
<sequence>MSTPPSTSLAPPMLRPPSPVHSVGSADSTAVPPSHPSGLAVPEQSWSGEGSAADVGQVFMPDEERPAEMLGEKQNNFLVQWEGTNDPGNPKNWSRWKRWYITSFGSILVFNATFASSAPSGILPQLIKDWHLSTEVATLLIAIFVAGYCVGPIFWAPLSEAVGRRPIFIASFFLYTIFQVACAVAPNPGALIAFRFLGGFCAACPLTNAGALIADLWDPDTRGQSMAFFALAPIAGPALGPIVSGYMTVAGVHWRWLFWVLTFFAAACTIGIVFTVPETFAPMLLTRKARALRKATGDTRYFSALETMPKDPRRLAYLVFGRPFKMLIREPMLLAITLYMSFVYGCIYLLFEAFPIVFTLGHRMNEGASGLMFMPLFLGGCAATASCLFFFNPRYEKSIARFAPKNVPPEFRLEMALLGAPVFAIGFFWFGWTSYPSISFWAPMMATSFLGYGVVLIFLSLFNYIVDAYVVVAASALAGATIIRSLFGAGFPLFATQMYERLNARWASTLLGCIALLMIPIPFALRIWGPTLRKKSKYAPSE</sequence>
<dbReference type="PANTHER" id="PTHR23502">
    <property type="entry name" value="MAJOR FACILITATOR SUPERFAMILY"/>
    <property type="match status" value="1"/>
</dbReference>
<feature type="transmembrane region" description="Helical" evidence="6">
    <location>
        <begin position="192"/>
        <end position="214"/>
    </location>
</feature>
<dbReference type="InterPro" id="IPR036259">
    <property type="entry name" value="MFS_trans_sf"/>
</dbReference>
<accession>A0A165EBE5</accession>
<evidence type="ECO:0000256" key="3">
    <source>
        <dbReference type="ARBA" id="ARBA00022989"/>
    </source>
</evidence>
<dbReference type="PROSITE" id="PS50850">
    <property type="entry name" value="MFS"/>
    <property type="match status" value="1"/>
</dbReference>
<dbReference type="OrthoDB" id="9986881at2759"/>
<keyword evidence="2 6" id="KW-0812">Transmembrane</keyword>
<evidence type="ECO:0000256" key="5">
    <source>
        <dbReference type="SAM" id="MobiDB-lite"/>
    </source>
</evidence>
<keyword evidence="9" id="KW-1185">Reference proteome</keyword>
<dbReference type="PANTHER" id="PTHR23502:SF173">
    <property type="entry name" value="MFS-MULTIDRUG-RESISTANCE TRANSPORTER-RELATED"/>
    <property type="match status" value="1"/>
</dbReference>
<protein>
    <submittedName>
        <fullName evidence="8">MFS general substrate transporter</fullName>
    </submittedName>
</protein>
<dbReference type="EMBL" id="KV424013">
    <property type="protein sequence ID" value="KZT54491.1"/>
    <property type="molecule type" value="Genomic_DNA"/>
</dbReference>
<organism evidence="8 9">
    <name type="scientific">Calocera cornea HHB12733</name>
    <dbReference type="NCBI Taxonomy" id="1353952"/>
    <lineage>
        <taxon>Eukaryota</taxon>
        <taxon>Fungi</taxon>
        <taxon>Dikarya</taxon>
        <taxon>Basidiomycota</taxon>
        <taxon>Agaricomycotina</taxon>
        <taxon>Dacrymycetes</taxon>
        <taxon>Dacrymycetales</taxon>
        <taxon>Dacrymycetaceae</taxon>
        <taxon>Calocera</taxon>
    </lineage>
</organism>
<dbReference type="SUPFAM" id="SSF103473">
    <property type="entry name" value="MFS general substrate transporter"/>
    <property type="match status" value="1"/>
</dbReference>
<feature type="transmembrane region" description="Helical" evidence="6">
    <location>
        <begin position="371"/>
        <end position="391"/>
    </location>
</feature>
<dbReference type="GO" id="GO:0022857">
    <property type="term" value="F:transmembrane transporter activity"/>
    <property type="evidence" value="ECO:0007669"/>
    <property type="project" value="InterPro"/>
</dbReference>
<dbReference type="FunFam" id="1.20.1250.20:FF:000011">
    <property type="entry name" value="MFS multidrug transporter, putative"/>
    <property type="match status" value="1"/>
</dbReference>
<proteinExistence type="predicted"/>
<dbReference type="InParanoid" id="A0A165EBE5"/>
<dbReference type="AlphaFoldDB" id="A0A165EBE5"/>
<evidence type="ECO:0000259" key="7">
    <source>
        <dbReference type="PROSITE" id="PS50850"/>
    </source>
</evidence>
<reference evidence="8 9" key="1">
    <citation type="journal article" date="2016" name="Mol. Biol. Evol.">
        <title>Comparative Genomics of Early-Diverging Mushroom-Forming Fungi Provides Insights into the Origins of Lignocellulose Decay Capabilities.</title>
        <authorList>
            <person name="Nagy L.G."/>
            <person name="Riley R."/>
            <person name="Tritt A."/>
            <person name="Adam C."/>
            <person name="Daum C."/>
            <person name="Floudas D."/>
            <person name="Sun H."/>
            <person name="Yadav J.S."/>
            <person name="Pangilinan J."/>
            <person name="Larsson K.H."/>
            <person name="Matsuura K."/>
            <person name="Barry K."/>
            <person name="Labutti K."/>
            <person name="Kuo R."/>
            <person name="Ohm R.A."/>
            <person name="Bhattacharya S.S."/>
            <person name="Shirouzu T."/>
            <person name="Yoshinaga Y."/>
            <person name="Martin F.M."/>
            <person name="Grigoriev I.V."/>
            <person name="Hibbett D.S."/>
        </authorList>
    </citation>
    <scope>NUCLEOTIDE SEQUENCE [LARGE SCALE GENOMIC DNA]</scope>
    <source>
        <strain evidence="8 9">HHB12733</strain>
    </source>
</reference>